<dbReference type="RefSeq" id="WP_183593444.1">
    <property type="nucleotide sequence ID" value="NZ_JACHWR010000002.1"/>
</dbReference>
<dbReference type="AlphaFoldDB" id="A0A7W4Z295"/>
<name>A0A7W4Z295_9ACTN</name>
<feature type="chain" id="PRO_5030862465" description="Bacterial Ig-like domain-containing protein" evidence="2">
    <location>
        <begin position="31"/>
        <end position="596"/>
    </location>
</feature>
<accession>A0A7W4Z295</accession>
<keyword evidence="5" id="KW-1185">Reference proteome</keyword>
<sequence length="596" mass="59200">MRFRKLAGLVVGALTVGTLVAPGLTTAAQAAPSSKTVTQQLSCVFGSFDIAYPVEVALTVDGTAVSATLSDIPPTGMPTFLKVHATSAVVDATVNGETVELSGDVTYPTPITNNPVIEMPDVTGTRTGTADVSSVGVAGIDVTMSVQAYGPGTSDSDMSCAPVAPVEIDQQMACAFGSFDIAYPAEVAVIANGTGVTATLSDIPPTGMPTFLKVHATSAVVNATVDGEAVELSGDVTYPTPITNNPAIPMPEVAGTRTGTAAATEVSIESVDVTMSVQAYGPGTSESEMPCTAVGPVGLGDTQQLTCVFGDFAIGYRADLAATVTGTNVAGVLAEDFVPGMPAFVTISKFKVDLATTVDGEAVTLSGESSYSPSKPGNTPFAMPALSGDRAGTAAPSEIAVTGAVLTMTASGSDNLIHCAPAAPATATTTTLAATSAAANAVHLAATVAPAGAVGKVEFREGATKVGESAVASGAASLALAGVAAGRHAYTATFVPTDAAAFGGSTSAAVGVDVAGPPDVKAPSATCTAAEAKAKAAQTKVKKTKANVKKAQAKVKKAKNAKKVKAAKKKLKAAKGKLTKSQKQLKAAKQAVAKAC</sequence>
<evidence type="ECO:0000313" key="5">
    <source>
        <dbReference type="Proteomes" id="UP000589626"/>
    </source>
</evidence>
<reference evidence="4 5" key="1">
    <citation type="submission" date="2020-08" db="EMBL/GenBank/DDBJ databases">
        <title>Sequencing the genomes of 1000 actinobacteria strains.</title>
        <authorList>
            <person name="Klenk H.-P."/>
        </authorList>
    </citation>
    <scope>NUCLEOTIDE SEQUENCE [LARGE SCALE GENOMIC DNA]</scope>
    <source>
        <strain evidence="4 5">DSM 105498</strain>
    </source>
</reference>
<protein>
    <recommendedName>
        <fullName evidence="3">Bacterial Ig-like domain-containing protein</fullName>
    </recommendedName>
</protein>
<evidence type="ECO:0000259" key="3">
    <source>
        <dbReference type="Pfam" id="PF16640"/>
    </source>
</evidence>
<keyword evidence="2" id="KW-0732">Signal</keyword>
<evidence type="ECO:0000313" key="4">
    <source>
        <dbReference type="EMBL" id="MBB3043652.1"/>
    </source>
</evidence>
<gene>
    <name evidence="4" type="ORF">FHU40_003470</name>
</gene>
<evidence type="ECO:0000256" key="2">
    <source>
        <dbReference type="SAM" id="SignalP"/>
    </source>
</evidence>
<evidence type="ECO:0000256" key="1">
    <source>
        <dbReference type="SAM" id="Coils"/>
    </source>
</evidence>
<dbReference type="Pfam" id="PF16640">
    <property type="entry name" value="Big_3_5"/>
    <property type="match status" value="1"/>
</dbReference>
<dbReference type="InterPro" id="IPR032109">
    <property type="entry name" value="Big_3_5"/>
</dbReference>
<comment type="caution">
    <text evidence="4">The sequence shown here is derived from an EMBL/GenBank/DDBJ whole genome shotgun (WGS) entry which is preliminary data.</text>
</comment>
<feature type="signal peptide" evidence="2">
    <location>
        <begin position="1"/>
        <end position="30"/>
    </location>
</feature>
<feature type="domain" description="Bacterial Ig-like" evidence="3">
    <location>
        <begin position="433"/>
        <end position="515"/>
    </location>
</feature>
<feature type="coiled-coil region" evidence="1">
    <location>
        <begin position="527"/>
        <end position="591"/>
    </location>
</feature>
<dbReference type="Proteomes" id="UP000589626">
    <property type="component" value="Unassembled WGS sequence"/>
</dbReference>
<keyword evidence="1" id="KW-0175">Coiled coil</keyword>
<organism evidence="4 5">
    <name type="scientific">Nocardioides soli</name>
    <dbReference type="NCBI Taxonomy" id="1036020"/>
    <lineage>
        <taxon>Bacteria</taxon>
        <taxon>Bacillati</taxon>
        <taxon>Actinomycetota</taxon>
        <taxon>Actinomycetes</taxon>
        <taxon>Propionibacteriales</taxon>
        <taxon>Nocardioidaceae</taxon>
        <taxon>Nocardioides</taxon>
    </lineage>
</organism>
<dbReference type="EMBL" id="JACHWR010000002">
    <property type="protein sequence ID" value="MBB3043652.1"/>
    <property type="molecule type" value="Genomic_DNA"/>
</dbReference>
<proteinExistence type="predicted"/>